<dbReference type="KEGG" id="mnv:MNVI_13210"/>
<protein>
    <submittedName>
        <fullName evidence="2">Uncharacterized protein</fullName>
    </submittedName>
</protein>
<gene>
    <name evidence="2" type="ORF">MNVI_13210</name>
</gene>
<dbReference type="EMBL" id="AP022583">
    <property type="protein sequence ID" value="BBY06003.1"/>
    <property type="molecule type" value="Genomic_DNA"/>
</dbReference>
<proteinExistence type="predicted"/>
<reference evidence="2 3" key="1">
    <citation type="journal article" date="2019" name="Emerg. Microbes Infect.">
        <title>Comprehensive subspecies identification of 175 nontuberculous mycobacteria species based on 7547 genomic profiles.</title>
        <authorList>
            <person name="Matsumoto Y."/>
            <person name="Kinjo T."/>
            <person name="Motooka D."/>
            <person name="Nabeya D."/>
            <person name="Jung N."/>
            <person name="Uechi K."/>
            <person name="Horii T."/>
            <person name="Iida T."/>
            <person name="Fujita J."/>
            <person name="Nakamura S."/>
        </authorList>
    </citation>
    <scope>NUCLEOTIDE SEQUENCE [LARGE SCALE GENOMIC DNA]</scope>
    <source>
        <strain evidence="2 3">JCM 16367</strain>
    </source>
</reference>
<feature type="region of interest" description="Disordered" evidence="1">
    <location>
        <begin position="36"/>
        <end position="58"/>
    </location>
</feature>
<dbReference type="Proteomes" id="UP000466894">
    <property type="component" value="Chromosome"/>
</dbReference>
<dbReference type="AlphaFoldDB" id="A0A7I7PBK8"/>
<organism evidence="2 3">
    <name type="scientific">Mycobacterium noviomagense</name>
    <dbReference type="NCBI Taxonomy" id="459858"/>
    <lineage>
        <taxon>Bacteria</taxon>
        <taxon>Bacillati</taxon>
        <taxon>Actinomycetota</taxon>
        <taxon>Actinomycetes</taxon>
        <taxon>Mycobacteriales</taxon>
        <taxon>Mycobacteriaceae</taxon>
        <taxon>Mycobacterium</taxon>
    </lineage>
</organism>
<evidence type="ECO:0000256" key="1">
    <source>
        <dbReference type="SAM" id="MobiDB-lite"/>
    </source>
</evidence>
<evidence type="ECO:0000313" key="2">
    <source>
        <dbReference type="EMBL" id="BBY06003.1"/>
    </source>
</evidence>
<accession>A0A7I7PBK8</accession>
<evidence type="ECO:0000313" key="3">
    <source>
        <dbReference type="Proteomes" id="UP000466894"/>
    </source>
</evidence>
<sequence>MRELAIRIVSQLSGTVSAETAEASYATITALRDQLREGFDSDGQARPTSLPPQQQWPA</sequence>
<name>A0A7I7PBK8_9MYCO</name>